<comment type="cofactor">
    <cofactor evidence="2">
        <name>Mn(2+)</name>
        <dbReference type="ChEBI" id="CHEBI:29035"/>
    </cofactor>
</comment>
<dbReference type="HAMAP" id="MF_01038">
    <property type="entry name" value="GpmI"/>
    <property type="match status" value="1"/>
</dbReference>
<dbReference type="InterPro" id="IPR006124">
    <property type="entry name" value="Metalloenzyme"/>
</dbReference>
<feature type="domain" description="BPG-independent PGAM N-terminal" evidence="17">
    <location>
        <begin position="86"/>
        <end position="296"/>
    </location>
</feature>
<evidence type="ECO:0000256" key="2">
    <source>
        <dbReference type="ARBA" id="ARBA00001936"/>
    </source>
</evidence>
<reference evidence="18 19" key="1">
    <citation type="journal article" date="2015" name="Fungal Genet. Biol.">
        <title>Evolution of novel wood decay mechanisms in Agaricales revealed by the genome sequences of Fistulina hepatica and Cylindrobasidium torrendii.</title>
        <authorList>
            <person name="Floudas D."/>
            <person name="Held B.W."/>
            <person name="Riley R."/>
            <person name="Nagy L.G."/>
            <person name="Koehler G."/>
            <person name="Ransdell A.S."/>
            <person name="Younus H."/>
            <person name="Chow J."/>
            <person name="Chiniquy J."/>
            <person name="Lipzen A."/>
            <person name="Tritt A."/>
            <person name="Sun H."/>
            <person name="Haridas S."/>
            <person name="LaButti K."/>
            <person name="Ohm R.A."/>
            <person name="Kues U."/>
            <person name="Blanchette R.A."/>
            <person name="Grigoriev I.V."/>
            <person name="Minto R.E."/>
            <person name="Hibbett D.S."/>
        </authorList>
    </citation>
    <scope>NUCLEOTIDE SEQUENCE [LARGE SCALE GENOMIC DNA]</scope>
    <source>
        <strain evidence="18 19">FP15055 ss-10</strain>
    </source>
</reference>
<dbReference type="EMBL" id="KN880447">
    <property type="protein sequence ID" value="KIY72124.1"/>
    <property type="molecule type" value="Genomic_DNA"/>
</dbReference>
<dbReference type="InterPro" id="IPR036646">
    <property type="entry name" value="PGAM_B_sf"/>
</dbReference>
<dbReference type="Gene3D" id="3.40.1450.10">
    <property type="entry name" value="BPG-independent phosphoglycerate mutase, domain B"/>
    <property type="match status" value="1"/>
</dbReference>
<accession>A0A0D7BPK9</accession>
<dbReference type="PIRSF" id="PIRSF001492">
    <property type="entry name" value="IPGAM"/>
    <property type="match status" value="1"/>
</dbReference>
<dbReference type="CDD" id="cd16010">
    <property type="entry name" value="iPGM"/>
    <property type="match status" value="1"/>
</dbReference>
<dbReference type="FunFam" id="3.40.1450.10:FF:000001">
    <property type="entry name" value="2,3-bisphosphoglycerate-independent phosphoglycerate mutase"/>
    <property type="match status" value="1"/>
</dbReference>
<dbReference type="UniPathway" id="UPA00109">
    <property type="reaction ID" value="UER00186"/>
</dbReference>
<comment type="catalytic activity">
    <reaction evidence="1">
        <text>(2R)-2-phosphoglycerate = (2R)-3-phosphoglycerate</text>
        <dbReference type="Rhea" id="RHEA:15901"/>
        <dbReference type="ChEBI" id="CHEBI:58272"/>
        <dbReference type="ChEBI" id="CHEBI:58289"/>
        <dbReference type="EC" id="5.4.2.12"/>
    </reaction>
</comment>
<evidence type="ECO:0000256" key="14">
    <source>
        <dbReference type="PIRSR" id="PIRSR001492-2"/>
    </source>
</evidence>
<evidence type="ECO:0000256" key="6">
    <source>
        <dbReference type="ARBA" id="ARBA00012026"/>
    </source>
</evidence>
<dbReference type="OrthoDB" id="1886626at2759"/>
<feature type="active site" description="Phosphoserine intermediate" evidence="13">
    <location>
        <position position="66"/>
    </location>
</feature>
<feature type="binding site" evidence="15">
    <location>
        <position position="404"/>
    </location>
    <ligand>
        <name>Mn(2+)</name>
        <dbReference type="ChEBI" id="CHEBI:29035"/>
        <label>1</label>
    </ligand>
</feature>
<evidence type="ECO:0000256" key="1">
    <source>
        <dbReference type="ARBA" id="ARBA00000370"/>
    </source>
</evidence>
<keyword evidence="9 15" id="KW-0464">Manganese</keyword>
<feature type="domain" description="Metalloenzyme" evidence="16">
    <location>
        <begin position="7"/>
        <end position="504"/>
    </location>
</feature>
<feature type="binding site" evidence="15">
    <location>
        <position position="442"/>
    </location>
    <ligand>
        <name>Mn(2+)</name>
        <dbReference type="ChEBI" id="CHEBI:29035"/>
        <label>2</label>
    </ligand>
</feature>
<evidence type="ECO:0000256" key="5">
    <source>
        <dbReference type="ARBA" id="ARBA00008819"/>
    </source>
</evidence>
<evidence type="ECO:0000256" key="13">
    <source>
        <dbReference type="PIRSR" id="PIRSR001492-1"/>
    </source>
</evidence>
<dbReference type="GO" id="GO:0004619">
    <property type="term" value="F:phosphoglycerate mutase activity"/>
    <property type="evidence" value="ECO:0007669"/>
    <property type="project" value="UniProtKB-EC"/>
</dbReference>
<organism evidence="18 19">
    <name type="scientific">Cylindrobasidium torrendii FP15055 ss-10</name>
    <dbReference type="NCBI Taxonomy" id="1314674"/>
    <lineage>
        <taxon>Eukaryota</taxon>
        <taxon>Fungi</taxon>
        <taxon>Dikarya</taxon>
        <taxon>Basidiomycota</taxon>
        <taxon>Agaricomycotina</taxon>
        <taxon>Agaricomycetes</taxon>
        <taxon>Agaricomycetidae</taxon>
        <taxon>Agaricales</taxon>
        <taxon>Marasmiineae</taxon>
        <taxon>Physalacriaceae</taxon>
        <taxon>Cylindrobasidium</taxon>
    </lineage>
</organism>
<dbReference type="InterPro" id="IPR011258">
    <property type="entry name" value="BPG-indep_PGM_N"/>
</dbReference>
<feature type="binding site" evidence="14">
    <location>
        <begin position="261"/>
        <end position="264"/>
    </location>
    <ligand>
        <name>substrate</name>
    </ligand>
</feature>
<dbReference type="Gene3D" id="3.40.720.10">
    <property type="entry name" value="Alkaline Phosphatase, subunit A"/>
    <property type="match status" value="1"/>
</dbReference>
<dbReference type="EC" id="5.4.2.12" evidence="6"/>
<evidence type="ECO:0000256" key="15">
    <source>
        <dbReference type="PIRSR" id="PIRSR001492-3"/>
    </source>
</evidence>
<proteinExistence type="inferred from homology"/>
<keyword evidence="10" id="KW-0413">Isomerase</keyword>
<keyword evidence="8" id="KW-0324">Glycolysis</keyword>
<dbReference type="InterPro" id="IPR005995">
    <property type="entry name" value="Pgm_bpd_ind"/>
</dbReference>
<feature type="binding site" evidence="14">
    <location>
        <position position="127"/>
    </location>
    <ligand>
        <name>substrate</name>
    </ligand>
</feature>
<name>A0A0D7BPK9_9AGAR</name>
<dbReference type="AlphaFoldDB" id="A0A0D7BPK9"/>
<dbReference type="NCBIfam" id="TIGR01307">
    <property type="entry name" value="pgm_bpd_ind"/>
    <property type="match status" value="1"/>
</dbReference>
<keyword evidence="19" id="KW-1185">Reference proteome</keyword>
<dbReference type="InterPro" id="IPR017850">
    <property type="entry name" value="Alkaline_phosphatase_core_sf"/>
</dbReference>
<gene>
    <name evidence="18" type="ORF">CYLTODRAFT_368299</name>
</gene>
<dbReference type="GO" id="GO:0030145">
    <property type="term" value="F:manganese ion binding"/>
    <property type="evidence" value="ECO:0007669"/>
    <property type="project" value="InterPro"/>
</dbReference>
<dbReference type="PANTHER" id="PTHR31637:SF0">
    <property type="entry name" value="2,3-BISPHOSPHOGLYCERATE-INDEPENDENT PHOSPHOGLYCERATE MUTASE"/>
    <property type="match status" value="1"/>
</dbReference>
<comment type="pathway">
    <text evidence="4">Carbohydrate degradation; glycolysis; pyruvate from D-glyceraldehyde 3-phosphate: step 3/5.</text>
</comment>
<evidence type="ECO:0000256" key="11">
    <source>
        <dbReference type="ARBA" id="ARBA00071648"/>
    </source>
</evidence>
<evidence type="ECO:0000256" key="12">
    <source>
        <dbReference type="ARBA" id="ARBA00083354"/>
    </source>
</evidence>
<feature type="binding site" evidence="15">
    <location>
        <position position="66"/>
    </location>
    <ligand>
        <name>Mn(2+)</name>
        <dbReference type="ChEBI" id="CHEBI:29035"/>
        <label>2</label>
    </ligand>
</feature>
<dbReference type="Pfam" id="PF06415">
    <property type="entry name" value="iPGM_N"/>
    <property type="match status" value="1"/>
</dbReference>
<feature type="binding site" evidence="15">
    <location>
        <position position="460"/>
    </location>
    <ligand>
        <name>Mn(2+)</name>
        <dbReference type="ChEBI" id="CHEBI:29035"/>
        <label>1</label>
    </ligand>
</feature>
<dbReference type="PANTHER" id="PTHR31637">
    <property type="entry name" value="2,3-BISPHOSPHOGLYCERATE-INDEPENDENT PHOSPHOGLYCERATE MUTASE"/>
    <property type="match status" value="1"/>
</dbReference>
<feature type="binding site" evidence="15">
    <location>
        <position position="400"/>
    </location>
    <ligand>
        <name>Mn(2+)</name>
        <dbReference type="ChEBI" id="CHEBI:29035"/>
        <label>1</label>
    </ligand>
</feature>
<evidence type="ECO:0000259" key="16">
    <source>
        <dbReference type="Pfam" id="PF01676"/>
    </source>
</evidence>
<evidence type="ECO:0000313" key="18">
    <source>
        <dbReference type="EMBL" id="KIY72124.1"/>
    </source>
</evidence>
<dbReference type="Pfam" id="PF01676">
    <property type="entry name" value="Metalloenzyme"/>
    <property type="match status" value="1"/>
</dbReference>
<feature type="binding site" evidence="15">
    <location>
        <position position="441"/>
    </location>
    <ligand>
        <name>Mn(2+)</name>
        <dbReference type="ChEBI" id="CHEBI:29035"/>
        <label>2</label>
    </ligand>
</feature>
<keyword evidence="7 15" id="KW-0479">Metal-binding</keyword>
<evidence type="ECO:0000256" key="4">
    <source>
        <dbReference type="ARBA" id="ARBA00004798"/>
    </source>
</evidence>
<evidence type="ECO:0000256" key="8">
    <source>
        <dbReference type="ARBA" id="ARBA00023152"/>
    </source>
</evidence>
<evidence type="ECO:0000256" key="9">
    <source>
        <dbReference type="ARBA" id="ARBA00023211"/>
    </source>
</evidence>
<dbReference type="Proteomes" id="UP000054007">
    <property type="component" value="Unassembled WGS sequence"/>
</dbReference>
<evidence type="ECO:0000313" key="19">
    <source>
        <dbReference type="Proteomes" id="UP000054007"/>
    </source>
</evidence>
<feature type="binding site" evidence="14">
    <location>
        <begin position="157"/>
        <end position="158"/>
    </location>
    <ligand>
        <name>substrate</name>
    </ligand>
</feature>
<dbReference type="SUPFAM" id="SSF53649">
    <property type="entry name" value="Alkaline phosphatase-like"/>
    <property type="match status" value="1"/>
</dbReference>
<feature type="binding site" evidence="14">
    <location>
        <position position="333"/>
    </location>
    <ligand>
        <name>substrate</name>
    </ligand>
</feature>
<protein>
    <recommendedName>
        <fullName evidence="11">2,3-bisphosphoglycerate-independent phosphoglycerate mutase</fullName>
        <ecNumber evidence="6">5.4.2.12</ecNumber>
    </recommendedName>
    <alternativeName>
        <fullName evidence="12">Cofactor-independent phosphoglycerate mutase homolog</fullName>
    </alternativeName>
</protein>
<evidence type="ECO:0000256" key="3">
    <source>
        <dbReference type="ARBA" id="ARBA00002315"/>
    </source>
</evidence>
<comment type="similarity">
    <text evidence="5">Belongs to the BPG-independent phosphoglycerate mutase family.</text>
</comment>
<evidence type="ECO:0000259" key="17">
    <source>
        <dbReference type="Pfam" id="PF06415"/>
    </source>
</evidence>
<dbReference type="GO" id="GO:0006007">
    <property type="term" value="P:glucose catabolic process"/>
    <property type="evidence" value="ECO:0007669"/>
    <property type="project" value="InterPro"/>
</dbReference>
<feature type="binding site" evidence="15">
    <location>
        <position position="14"/>
    </location>
    <ligand>
        <name>Mn(2+)</name>
        <dbReference type="ChEBI" id="CHEBI:29035"/>
        <label>2</label>
    </ligand>
</feature>
<feature type="binding site" evidence="14">
    <location>
        <position position="189"/>
    </location>
    <ligand>
        <name>substrate</name>
    </ligand>
</feature>
<dbReference type="SUPFAM" id="SSF64158">
    <property type="entry name" value="2,3-Bisphosphoglycerate-independent phosphoglycerate mutase, substrate-binding domain"/>
    <property type="match status" value="1"/>
</dbReference>
<sequence>MVEIKNKVCLIVHDGWGLADTTPEQGNAIAAGTTTNMDTIAKDHSIRKLAAHGVSVGLSEGLMGNSEVGHLNIGAGRIVWQDIVRIDVSIKKREFHKNKTLVETFQKAKDGNGRLHLLGLVSDGGVHSHIKHLFALLETAKEVGVPNVYIHFFGDGRDTAPRSAAKYCEELLEFTKKENVGELATVVGRYYAMDRDKRWERVKVAIDGLVGGEGQETDDVIKTIKENYEKDVTDEFLKPIIVNGDAGRIKDDDTLFFFNYRSDRMREIASVFGLPDKPMEVNIPKNLNIATMSRYNSEFPFPVAFPPQAMTNVLAEWLAKKGIKQSHIAETEKYAHVTFFFNGGVEAQFEDEERHMIPSPKVATYDKLPKMSVHGVAEKVAEVVKADTHPFVMCNFAPPDMVGHTGVYDAAVEAITNTDEAVGIVYKACQEAGYVLLITADHGNAEQMKNPETGAPHTAHTTNPVPFIMTGDNTKLKFAEDKEDEDAGALCDVAPTVLALLGVEQPEEMSGRSLLA</sequence>
<evidence type="ECO:0000256" key="7">
    <source>
        <dbReference type="ARBA" id="ARBA00022723"/>
    </source>
</evidence>
<dbReference type="GO" id="GO:0006096">
    <property type="term" value="P:glycolytic process"/>
    <property type="evidence" value="ECO:0007669"/>
    <property type="project" value="UniProtKB-UniPathway"/>
</dbReference>
<dbReference type="STRING" id="1314674.A0A0D7BPK9"/>
<comment type="function">
    <text evidence="3">Catalyzes the interconversion of 2-phosphoglycerate and 3-phosphoglycerate.</text>
</comment>
<dbReference type="GO" id="GO:0005737">
    <property type="term" value="C:cytoplasm"/>
    <property type="evidence" value="ECO:0007669"/>
    <property type="project" value="InterPro"/>
</dbReference>
<evidence type="ECO:0000256" key="10">
    <source>
        <dbReference type="ARBA" id="ARBA00023235"/>
    </source>
</evidence>
<feature type="binding site" evidence="14">
    <location>
        <position position="195"/>
    </location>
    <ligand>
        <name>substrate</name>
    </ligand>
</feature>